<dbReference type="GO" id="GO:0070390">
    <property type="term" value="C:transcription export complex 2"/>
    <property type="evidence" value="ECO:0007669"/>
    <property type="project" value="TreeGrafter"/>
</dbReference>
<feature type="region of interest" description="Disordered" evidence="2">
    <location>
        <begin position="818"/>
        <end position="1015"/>
    </location>
</feature>
<dbReference type="GO" id="GO:0006406">
    <property type="term" value="P:mRNA export from nucleus"/>
    <property type="evidence" value="ECO:0007669"/>
    <property type="project" value="TreeGrafter"/>
</dbReference>
<evidence type="ECO:0000313" key="4">
    <source>
        <dbReference type="EMBL" id="KAK0752260.1"/>
    </source>
</evidence>
<dbReference type="Proteomes" id="UP001172155">
    <property type="component" value="Unassembled WGS sequence"/>
</dbReference>
<dbReference type="InterPro" id="IPR005062">
    <property type="entry name" value="SAC3/GANP/THP3_conserved"/>
</dbReference>
<feature type="coiled-coil region" evidence="1">
    <location>
        <begin position="1109"/>
        <end position="1142"/>
    </location>
</feature>
<name>A0AA40F6V8_9PEZI</name>
<feature type="compositionally biased region" description="Low complexity" evidence="2">
    <location>
        <begin position="843"/>
        <end position="860"/>
    </location>
</feature>
<reference evidence="4" key="1">
    <citation type="submission" date="2023-06" db="EMBL/GenBank/DDBJ databases">
        <title>Genome-scale phylogeny and comparative genomics of the fungal order Sordariales.</title>
        <authorList>
            <consortium name="Lawrence Berkeley National Laboratory"/>
            <person name="Hensen N."/>
            <person name="Bonometti L."/>
            <person name="Westerberg I."/>
            <person name="Brannstrom I.O."/>
            <person name="Guillou S."/>
            <person name="Cros-Aarteil S."/>
            <person name="Calhoun S."/>
            <person name="Haridas S."/>
            <person name="Kuo A."/>
            <person name="Mondo S."/>
            <person name="Pangilinan J."/>
            <person name="Riley R."/>
            <person name="LaButti K."/>
            <person name="Andreopoulos B."/>
            <person name="Lipzen A."/>
            <person name="Chen C."/>
            <person name="Yanf M."/>
            <person name="Daum C."/>
            <person name="Ng V."/>
            <person name="Clum A."/>
            <person name="Steindorff A."/>
            <person name="Ohm R."/>
            <person name="Martin F."/>
            <person name="Silar P."/>
            <person name="Natvig D."/>
            <person name="Lalanne C."/>
            <person name="Gautier V."/>
            <person name="Ament-velasquez S.L."/>
            <person name="Kruys A."/>
            <person name="Hutchinson M.I."/>
            <person name="Powell A.J."/>
            <person name="Barry K."/>
            <person name="Miller A.N."/>
            <person name="Grigoriev I.V."/>
            <person name="Debuchy R."/>
            <person name="Gladieux P."/>
            <person name="Thoren M.H."/>
            <person name="Johannesson H."/>
        </authorList>
    </citation>
    <scope>NUCLEOTIDE SEQUENCE</scope>
    <source>
        <strain evidence="4">SMH3187-1</strain>
    </source>
</reference>
<feature type="compositionally biased region" description="Low complexity" evidence="2">
    <location>
        <begin position="1424"/>
        <end position="1433"/>
    </location>
</feature>
<feature type="compositionally biased region" description="Polar residues" evidence="2">
    <location>
        <begin position="888"/>
        <end position="897"/>
    </location>
</feature>
<feature type="compositionally biased region" description="Polar residues" evidence="2">
    <location>
        <begin position="1267"/>
        <end position="1283"/>
    </location>
</feature>
<feature type="region of interest" description="Disordered" evidence="2">
    <location>
        <begin position="1384"/>
        <end position="1445"/>
    </location>
</feature>
<dbReference type="GO" id="GO:0005737">
    <property type="term" value="C:cytoplasm"/>
    <property type="evidence" value="ECO:0007669"/>
    <property type="project" value="TreeGrafter"/>
</dbReference>
<proteinExistence type="predicted"/>
<feature type="compositionally biased region" description="Polar residues" evidence="2">
    <location>
        <begin position="713"/>
        <end position="733"/>
    </location>
</feature>
<protein>
    <submittedName>
        <fullName evidence="4">SAC3/GANP/Nin1/mts3/eIF-3 p25 family-domain-containing protein</fullName>
    </submittedName>
</protein>
<gene>
    <name evidence="4" type="ORF">B0T18DRAFT_404450</name>
</gene>
<dbReference type="EMBL" id="JAUKUD010000002">
    <property type="protein sequence ID" value="KAK0752260.1"/>
    <property type="molecule type" value="Genomic_DNA"/>
</dbReference>
<feature type="region of interest" description="Disordered" evidence="2">
    <location>
        <begin position="201"/>
        <end position="220"/>
    </location>
</feature>
<keyword evidence="5" id="KW-1185">Reference proteome</keyword>
<feature type="region of interest" description="Disordered" evidence="2">
    <location>
        <begin position="686"/>
        <end position="788"/>
    </location>
</feature>
<dbReference type="Gene3D" id="1.25.40.990">
    <property type="match status" value="1"/>
</dbReference>
<feature type="region of interest" description="Disordered" evidence="2">
    <location>
        <begin position="1"/>
        <end position="64"/>
    </location>
</feature>
<feature type="compositionally biased region" description="Basic and acidic residues" evidence="2">
    <location>
        <begin position="1235"/>
        <end position="1246"/>
    </location>
</feature>
<feature type="compositionally biased region" description="Low complexity" evidence="2">
    <location>
        <begin position="17"/>
        <end position="43"/>
    </location>
</feature>
<feature type="region of interest" description="Disordered" evidence="2">
    <location>
        <begin position="1209"/>
        <end position="1315"/>
    </location>
</feature>
<feature type="compositionally biased region" description="Polar residues" evidence="2">
    <location>
        <begin position="765"/>
        <end position="776"/>
    </location>
</feature>
<evidence type="ECO:0000256" key="1">
    <source>
        <dbReference type="SAM" id="Coils"/>
    </source>
</evidence>
<dbReference type="PANTHER" id="PTHR12436:SF3">
    <property type="entry name" value="GERMINAL-CENTER ASSOCIATED NUCLEAR PROTEIN"/>
    <property type="match status" value="1"/>
</dbReference>
<evidence type="ECO:0000313" key="5">
    <source>
        <dbReference type="Proteomes" id="UP001172155"/>
    </source>
</evidence>
<feature type="compositionally biased region" description="Polar residues" evidence="2">
    <location>
        <begin position="203"/>
        <end position="217"/>
    </location>
</feature>
<evidence type="ECO:0000256" key="2">
    <source>
        <dbReference type="SAM" id="MobiDB-lite"/>
    </source>
</evidence>
<feature type="compositionally biased region" description="Low complexity" evidence="2">
    <location>
        <begin position="970"/>
        <end position="989"/>
    </location>
</feature>
<feature type="domain" description="SAC3/GANP/THP3 conserved" evidence="3">
    <location>
        <begin position="310"/>
        <end position="628"/>
    </location>
</feature>
<dbReference type="PANTHER" id="PTHR12436">
    <property type="entry name" value="80 KDA MCM3-ASSOCIATED PROTEIN"/>
    <property type="match status" value="1"/>
</dbReference>
<dbReference type="InterPro" id="IPR045107">
    <property type="entry name" value="SAC3/GANP/THP3"/>
</dbReference>
<feature type="compositionally biased region" description="Low complexity" evidence="2">
    <location>
        <begin position="112"/>
        <end position="123"/>
    </location>
</feature>
<feature type="compositionally biased region" description="Polar residues" evidence="2">
    <location>
        <begin position="134"/>
        <end position="149"/>
    </location>
</feature>
<dbReference type="Pfam" id="PF03399">
    <property type="entry name" value="SAC3_GANP"/>
    <property type="match status" value="1"/>
</dbReference>
<sequence length="1479" mass="159114">MAAPANNPFGAPSLGTANPFGAPAAMAPPSASPFGAPAPSAFNTTPSISPFAKPSPFGAPASVLTPSFGAPASTAFAAQALNRQPSPNPFGSPISQAPAGSGFPTAPKGPAQSSSSSPSQPRSFGAPSAKPYPNANTMTGFGKNSTGSKSAFGKPGQKTDAPQSSPFNPFKALGQKAAAKAPPAGPKGFPRGQKNNARVERIQPSSIGTSSNHSPNLEPTARTKELSPFAFDYANKLYVHLRKGGIRPPTWPPQIGNPSQMDVAGNLKESYKKYRVKVYEELRKADLIDDPERRRKLTDALPFKGVCEGMCPDYEVVTRIAESDVQPAERIVGSDGRVQPDPTKMVKKFARSSAGQDQPLPMDVRSVDALRRTTDYLFYDLLQSDDNLPNVHNFLWDRTRAVRKDFTFHSEKTGDEMKDLVYCFEAIARFHATSLHLLRRPGLEIRDGYDPAQECQQLGAALLSLTQAYDDCREKGVTCENEAEFRAYWLLINAHDEKIENRMLSWGKEFWFESEEVQTAIALINAKKDIRSPRGPMRPRRGPALSDSAFANFFEIVQDERVSYTMACVASIYFNDVRRSILRNLVRAYARHRDAPRTITASDLNKMLKFDTDDEAITFAEAHDFEFSTEAPAGKPAPPEPYLVLNSKKKYVPEASVKQFLSHQLVERKRGSQSLPHVIYNTIYEEPGEKQSPDDSPDSLFVTQPNDYPIDSPLSTPSPTKFGTLPQTTSPFGTSGAPPPPQAGFQVTPSWPPNLPTSLGAFGQPASTPQTSSGTQGEAPLTPLFGAGPFPTLSPATAARAAVASSATPGAAKLVSVFGETPRPSPFAGLGASLSFGKNDSTPASSSSAQPSGAGAPKAPISFGQGNSAPSAFGFPPQASQFAPKGDGSSSIPTAQPSAAPDFAPAQKKGPEAPSLSVLQPTAPLAGLTAALPSPQPGSFFSAKPASTPAATSTPSARPLLPTAPPAPSAPTASWGAPPASPPRSGGLSQQPIPATKAPPTGFAPVAKPVAPRPPPRDLVGDFSKWFVLGDTGLMEQFMEHTIGELVAQTFNTFKRDEEDRIRKEEDEKSWAEARQFRVYSLGVKYFYRWQEKARARATQRILREGKERMRLYREQERLAQKRAQEEAEEAAREARREARRNIMANGEHLSFLAYSGRASRNSRATTEEQLLATGIFSGLRDEQAAARRVVGGDLNGFGSPHYAESVLELEPPQRSTPTRGGIPRSPDSVTSKGEGWKTRSLREKLSLGGGSHRRSASASSSATTTPGSKLRQSLPASRISNFSRKRSAVEDSSDDTAAHRKVRAKPPTTNGFRTSHWDLRARGLVPMPDGKWLPEALARSTRGGIKHTVDDDDGSLLYDDDDTDANSVASRLRLARLGRTTTAAGGFRRSPGCGASERSRSPGSVMSGKRKRDDDDEVERGSSESASPSAAKKAFENPSHAVVRDVQKMVRELKEAMDLLEEDRAFLREQSGVLGDGT</sequence>
<feature type="compositionally biased region" description="Low complexity" evidence="2">
    <location>
        <begin position="171"/>
        <end position="192"/>
    </location>
</feature>
<accession>A0AA40F6V8</accession>
<organism evidence="4 5">
    <name type="scientific">Schizothecium vesticola</name>
    <dbReference type="NCBI Taxonomy" id="314040"/>
    <lineage>
        <taxon>Eukaryota</taxon>
        <taxon>Fungi</taxon>
        <taxon>Dikarya</taxon>
        <taxon>Ascomycota</taxon>
        <taxon>Pezizomycotina</taxon>
        <taxon>Sordariomycetes</taxon>
        <taxon>Sordariomycetidae</taxon>
        <taxon>Sordariales</taxon>
        <taxon>Schizotheciaceae</taxon>
        <taxon>Schizothecium</taxon>
    </lineage>
</organism>
<feature type="region of interest" description="Disordered" evidence="2">
    <location>
        <begin position="76"/>
        <end position="196"/>
    </location>
</feature>
<feature type="compositionally biased region" description="Low complexity" evidence="2">
    <location>
        <begin position="1257"/>
        <end position="1266"/>
    </location>
</feature>
<evidence type="ECO:0000259" key="3">
    <source>
        <dbReference type="Pfam" id="PF03399"/>
    </source>
</evidence>
<feature type="compositionally biased region" description="Low complexity" evidence="2">
    <location>
        <begin position="919"/>
        <end position="961"/>
    </location>
</feature>
<comment type="caution">
    <text evidence="4">The sequence shown here is derived from an EMBL/GenBank/DDBJ whole genome shotgun (WGS) entry which is preliminary data.</text>
</comment>
<keyword evidence="1" id="KW-0175">Coiled coil</keyword>